<dbReference type="Gene3D" id="1.10.10.10">
    <property type="entry name" value="Winged helix-like DNA-binding domain superfamily/Winged helix DNA-binding domain"/>
    <property type="match status" value="1"/>
</dbReference>
<dbReference type="SUPFAM" id="SSF46785">
    <property type="entry name" value="Winged helix' DNA-binding domain"/>
    <property type="match status" value="1"/>
</dbReference>
<dbReference type="InterPro" id="IPR000835">
    <property type="entry name" value="HTH_MarR-typ"/>
</dbReference>
<dbReference type="PANTHER" id="PTHR33164">
    <property type="entry name" value="TRANSCRIPTIONAL REGULATOR, MARR FAMILY"/>
    <property type="match status" value="1"/>
</dbReference>
<dbReference type="PRINTS" id="PR00598">
    <property type="entry name" value="HTHMARR"/>
</dbReference>
<reference evidence="2" key="2">
    <citation type="submission" date="2020-09" db="EMBL/GenBank/DDBJ databases">
        <authorList>
            <person name="Sun Q."/>
            <person name="Zhou Y."/>
        </authorList>
    </citation>
    <scope>NUCLEOTIDE SEQUENCE</scope>
    <source>
        <strain evidence="2">CGMCC 1.15880</strain>
    </source>
</reference>
<evidence type="ECO:0000259" key="1">
    <source>
        <dbReference type="PROSITE" id="PS50995"/>
    </source>
</evidence>
<keyword evidence="3" id="KW-1185">Reference proteome</keyword>
<dbReference type="SMART" id="SM00347">
    <property type="entry name" value="HTH_MARR"/>
    <property type="match status" value="1"/>
</dbReference>
<dbReference type="NCBIfam" id="TIGR02337">
    <property type="entry name" value="HpaR"/>
    <property type="match status" value="1"/>
</dbReference>
<dbReference type="GO" id="GO:0003700">
    <property type="term" value="F:DNA-binding transcription factor activity"/>
    <property type="evidence" value="ECO:0007669"/>
    <property type="project" value="InterPro"/>
</dbReference>
<reference evidence="2" key="1">
    <citation type="journal article" date="2014" name="Int. J. Syst. Evol. Microbiol.">
        <title>Complete genome sequence of Corynebacterium casei LMG S-19264T (=DSM 44701T), isolated from a smear-ripened cheese.</title>
        <authorList>
            <consortium name="US DOE Joint Genome Institute (JGI-PGF)"/>
            <person name="Walter F."/>
            <person name="Albersmeier A."/>
            <person name="Kalinowski J."/>
            <person name="Ruckert C."/>
        </authorList>
    </citation>
    <scope>NUCLEOTIDE SEQUENCE</scope>
    <source>
        <strain evidence="2">CGMCC 1.15880</strain>
    </source>
</reference>
<name>A0A916R0U7_9RHOB</name>
<dbReference type="AlphaFoldDB" id="A0A916R0U7"/>
<dbReference type="EMBL" id="BMKA01000003">
    <property type="protein sequence ID" value="GGA23317.1"/>
    <property type="molecule type" value="Genomic_DNA"/>
</dbReference>
<dbReference type="PANTHER" id="PTHR33164:SF13">
    <property type="entry name" value="4-HYDROXYPHENYLACETATE CATABOLISM PROTEIN"/>
    <property type="match status" value="1"/>
</dbReference>
<dbReference type="InterPro" id="IPR036388">
    <property type="entry name" value="WH-like_DNA-bd_sf"/>
</dbReference>
<comment type="caution">
    <text evidence="2">The sequence shown here is derived from an EMBL/GenBank/DDBJ whole genome shotgun (WGS) entry which is preliminary data.</text>
</comment>
<dbReference type="GO" id="GO:0003677">
    <property type="term" value="F:DNA binding"/>
    <property type="evidence" value="ECO:0007669"/>
    <property type="project" value="InterPro"/>
</dbReference>
<dbReference type="InterPro" id="IPR012712">
    <property type="entry name" value="HpaR/FarR"/>
</dbReference>
<sequence>MSKFFVKTDESLPIMLLRAREAVMRRIRPSLTKHDLSEQQWRVLRILDETGPLEPTELGDRCMVLTPSLTRILALLEKRGMIRREQHPTDRRKQIIHLAQPGHDIIAEIAPEAQKIYEDLEEHFGKPQMVNLLNKLKKLSEF</sequence>
<feature type="domain" description="HTH marR-type" evidence="1">
    <location>
        <begin position="9"/>
        <end position="141"/>
    </location>
</feature>
<evidence type="ECO:0000313" key="2">
    <source>
        <dbReference type="EMBL" id="GGA23317.1"/>
    </source>
</evidence>
<dbReference type="Proteomes" id="UP000628017">
    <property type="component" value="Unassembled WGS sequence"/>
</dbReference>
<dbReference type="GO" id="GO:0006950">
    <property type="term" value="P:response to stress"/>
    <property type="evidence" value="ECO:0007669"/>
    <property type="project" value="TreeGrafter"/>
</dbReference>
<evidence type="ECO:0000313" key="3">
    <source>
        <dbReference type="Proteomes" id="UP000628017"/>
    </source>
</evidence>
<dbReference type="PROSITE" id="PS50995">
    <property type="entry name" value="HTH_MARR_2"/>
    <property type="match status" value="1"/>
</dbReference>
<proteinExistence type="predicted"/>
<dbReference type="InterPro" id="IPR039422">
    <property type="entry name" value="MarR/SlyA-like"/>
</dbReference>
<dbReference type="RefSeq" id="WP_188675835.1">
    <property type="nucleotide sequence ID" value="NZ_BMKA01000003.1"/>
</dbReference>
<dbReference type="Pfam" id="PF01047">
    <property type="entry name" value="MarR"/>
    <property type="match status" value="1"/>
</dbReference>
<gene>
    <name evidence="2" type="ORF">GCM10011498_25220</name>
</gene>
<organism evidence="2 3">
    <name type="scientific">Neptunicoccus cionae</name>
    <dbReference type="NCBI Taxonomy" id="2035344"/>
    <lineage>
        <taxon>Bacteria</taxon>
        <taxon>Pseudomonadati</taxon>
        <taxon>Pseudomonadota</taxon>
        <taxon>Alphaproteobacteria</taxon>
        <taxon>Rhodobacterales</taxon>
        <taxon>Paracoccaceae</taxon>
        <taxon>Neptunicoccus</taxon>
    </lineage>
</organism>
<protein>
    <submittedName>
        <fullName evidence="2">Homoprotocatechuate degradation operon regulator, HpaR</fullName>
    </submittedName>
</protein>
<dbReference type="InterPro" id="IPR036390">
    <property type="entry name" value="WH_DNA-bd_sf"/>
</dbReference>
<accession>A0A916R0U7</accession>
<dbReference type="GO" id="GO:0045892">
    <property type="term" value="P:negative regulation of DNA-templated transcription"/>
    <property type="evidence" value="ECO:0007669"/>
    <property type="project" value="InterPro"/>
</dbReference>